<organism evidence="2 3">
    <name type="scientific">Laetiporus sulphureus 93-53</name>
    <dbReference type="NCBI Taxonomy" id="1314785"/>
    <lineage>
        <taxon>Eukaryota</taxon>
        <taxon>Fungi</taxon>
        <taxon>Dikarya</taxon>
        <taxon>Basidiomycota</taxon>
        <taxon>Agaricomycotina</taxon>
        <taxon>Agaricomycetes</taxon>
        <taxon>Polyporales</taxon>
        <taxon>Laetiporus</taxon>
    </lineage>
</organism>
<keyword evidence="3" id="KW-1185">Reference proteome</keyword>
<feature type="compositionally biased region" description="Basic and acidic residues" evidence="1">
    <location>
        <begin position="46"/>
        <end position="72"/>
    </location>
</feature>
<dbReference type="AlphaFoldDB" id="A0A165ECE2"/>
<proteinExistence type="predicted"/>
<gene>
    <name evidence="2" type="ORF">LAESUDRAFT_749927</name>
</gene>
<sequence>MSNTSGDSLGSSLGEKVKGAWHVVEGAGDYLRGSMMDFVDSMTGSDGHHAETESGRQETQEGLAELRGDPKAVFDNATDTKMVPPPPFTRSTDATNTGATAGTTGTTATTRHDTTSASKGTGKGIAP</sequence>
<dbReference type="InParanoid" id="A0A165ECE2"/>
<feature type="compositionally biased region" description="Low complexity" evidence="1">
    <location>
        <begin position="91"/>
        <end position="109"/>
    </location>
</feature>
<dbReference type="GeneID" id="63828615"/>
<dbReference type="OrthoDB" id="2590867at2759"/>
<accession>A0A165ECE2</accession>
<dbReference type="RefSeq" id="XP_040764462.1">
    <property type="nucleotide sequence ID" value="XM_040911587.1"/>
</dbReference>
<dbReference type="STRING" id="1314785.A0A165ECE2"/>
<evidence type="ECO:0000256" key="1">
    <source>
        <dbReference type="SAM" id="MobiDB-lite"/>
    </source>
</evidence>
<reference evidence="2 3" key="1">
    <citation type="journal article" date="2016" name="Mol. Biol. Evol.">
        <title>Comparative Genomics of Early-Diverging Mushroom-Forming Fungi Provides Insights into the Origins of Lignocellulose Decay Capabilities.</title>
        <authorList>
            <person name="Nagy L.G."/>
            <person name="Riley R."/>
            <person name="Tritt A."/>
            <person name="Adam C."/>
            <person name="Daum C."/>
            <person name="Floudas D."/>
            <person name="Sun H."/>
            <person name="Yadav J.S."/>
            <person name="Pangilinan J."/>
            <person name="Larsson K.H."/>
            <person name="Matsuura K."/>
            <person name="Barry K."/>
            <person name="Labutti K."/>
            <person name="Kuo R."/>
            <person name="Ohm R.A."/>
            <person name="Bhattacharya S.S."/>
            <person name="Shirouzu T."/>
            <person name="Yoshinaga Y."/>
            <person name="Martin F.M."/>
            <person name="Grigoriev I.V."/>
            <person name="Hibbett D.S."/>
        </authorList>
    </citation>
    <scope>NUCLEOTIDE SEQUENCE [LARGE SCALE GENOMIC DNA]</scope>
    <source>
        <strain evidence="2 3">93-53</strain>
    </source>
</reference>
<dbReference type="Proteomes" id="UP000076871">
    <property type="component" value="Unassembled WGS sequence"/>
</dbReference>
<evidence type="ECO:0000313" key="2">
    <source>
        <dbReference type="EMBL" id="KZT06722.1"/>
    </source>
</evidence>
<evidence type="ECO:0008006" key="4">
    <source>
        <dbReference type="Google" id="ProtNLM"/>
    </source>
</evidence>
<evidence type="ECO:0000313" key="3">
    <source>
        <dbReference type="Proteomes" id="UP000076871"/>
    </source>
</evidence>
<name>A0A165ECE2_9APHY</name>
<dbReference type="EMBL" id="KV427623">
    <property type="protein sequence ID" value="KZT06722.1"/>
    <property type="molecule type" value="Genomic_DNA"/>
</dbReference>
<protein>
    <recommendedName>
        <fullName evidence="4">CsbD-like domain-containing protein</fullName>
    </recommendedName>
</protein>
<feature type="region of interest" description="Disordered" evidence="1">
    <location>
        <begin position="41"/>
        <end position="127"/>
    </location>
</feature>